<proteinExistence type="predicted"/>
<sequence length="41" mass="4703">MRQRLLGYNHPDVATSLNNLVHLSLLSRQILRSRTALSRSD</sequence>
<reference evidence="1 2" key="1">
    <citation type="journal article" date="2016" name="Stand. Genomic Sci.">
        <title>Complete genome sequence and genomic characterization of Microcystis panniformis FACHB 1757 by third-generation sequencing.</title>
        <authorList>
            <person name="Zhang J.Y."/>
            <person name="Guan R."/>
            <person name="Zhang H.J."/>
            <person name="Li H."/>
            <person name="Xiao P."/>
            <person name="Yu G.L."/>
            <person name="Du L."/>
            <person name="Cao D.M."/>
            <person name="Zhu B.C."/>
            <person name="Li R.H."/>
            <person name="Lu Z.H."/>
        </authorList>
    </citation>
    <scope>NUCLEOTIDE SEQUENCE [LARGE SCALE GENOMIC DNA]</scope>
    <source>
        <strain evidence="1 2">FACHB-1757</strain>
    </source>
</reference>
<dbReference type="EMBL" id="CP011339">
    <property type="protein sequence ID" value="AKV67855.1"/>
    <property type="molecule type" value="Genomic_DNA"/>
</dbReference>
<organism evidence="1 2">
    <name type="scientific">Microcystis panniformis FACHB-1757</name>
    <dbReference type="NCBI Taxonomy" id="1638788"/>
    <lineage>
        <taxon>Bacteria</taxon>
        <taxon>Bacillati</taxon>
        <taxon>Cyanobacteriota</taxon>
        <taxon>Cyanophyceae</taxon>
        <taxon>Oscillatoriophycideae</taxon>
        <taxon>Chroococcales</taxon>
        <taxon>Microcystaceae</taxon>
        <taxon>Microcystis</taxon>
    </lineage>
</organism>
<keyword evidence="2" id="KW-1185">Reference proteome</keyword>
<dbReference type="KEGG" id="mpk:VL20_2803"/>
<evidence type="ECO:0000313" key="1">
    <source>
        <dbReference type="EMBL" id="AKV67855.1"/>
    </source>
</evidence>
<dbReference type="AlphaFoldDB" id="A0A0K1S1C1"/>
<accession>A0A0K1S1C1</accession>
<dbReference type="Proteomes" id="UP000068167">
    <property type="component" value="Chromosome"/>
</dbReference>
<evidence type="ECO:0000313" key="2">
    <source>
        <dbReference type="Proteomes" id="UP000068167"/>
    </source>
</evidence>
<name>A0A0K1S1C1_9CHRO</name>
<protein>
    <submittedName>
        <fullName evidence="1">Uncharacterized protein</fullName>
    </submittedName>
</protein>
<gene>
    <name evidence="1" type="ORF">VL20_2803</name>
</gene>
<dbReference type="PATRIC" id="fig|1638788.3.peg.2815"/>